<evidence type="ECO:0000313" key="5">
    <source>
        <dbReference type="EMBL" id="THH02874.1"/>
    </source>
</evidence>
<feature type="compositionally biased region" description="Basic and acidic residues" evidence="3">
    <location>
        <begin position="115"/>
        <end position="134"/>
    </location>
</feature>
<feature type="compositionally biased region" description="Acidic residues" evidence="3">
    <location>
        <begin position="58"/>
        <end position="67"/>
    </location>
</feature>
<dbReference type="InterPro" id="IPR003105">
    <property type="entry name" value="SRA_YDG"/>
</dbReference>
<keyword evidence="1 2" id="KW-0539">Nucleus</keyword>
<dbReference type="PANTHER" id="PTHR14140:SF27">
    <property type="entry name" value="OS04G0289800 PROTEIN"/>
    <property type="match status" value="1"/>
</dbReference>
<name>A0A4S4KVU7_9APHY</name>
<dbReference type="Pfam" id="PF02182">
    <property type="entry name" value="SAD_SRA"/>
    <property type="match status" value="1"/>
</dbReference>
<evidence type="ECO:0000256" key="3">
    <source>
        <dbReference type="SAM" id="MobiDB-lite"/>
    </source>
</evidence>
<feature type="domain" description="YDG" evidence="4">
    <location>
        <begin position="140"/>
        <end position="204"/>
    </location>
</feature>
<dbReference type="InterPro" id="IPR015947">
    <property type="entry name" value="PUA-like_sf"/>
</dbReference>
<dbReference type="PANTHER" id="PTHR14140">
    <property type="entry name" value="E3 UBIQUITIN-PROTEIN LIGASE UHRF-RELATED"/>
    <property type="match status" value="1"/>
</dbReference>
<protein>
    <recommendedName>
        <fullName evidence="4">YDG domain-containing protein</fullName>
    </recommendedName>
</protein>
<organism evidence="5 6">
    <name type="scientific">Hermanssonia centrifuga</name>
    <dbReference type="NCBI Taxonomy" id="98765"/>
    <lineage>
        <taxon>Eukaryota</taxon>
        <taxon>Fungi</taxon>
        <taxon>Dikarya</taxon>
        <taxon>Basidiomycota</taxon>
        <taxon>Agaricomycotina</taxon>
        <taxon>Agaricomycetes</taxon>
        <taxon>Polyporales</taxon>
        <taxon>Meruliaceae</taxon>
        <taxon>Hermanssonia</taxon>
    </lineage>
</organism>
<dbReference type="Proteomes" id="UP000309038">
    <property type="component" value="Unassembled WGS sequence"/>
</dbReference>
<keyword evidence="6" id="KW-1185">Reference proteome</keyword>
<comment type="caution">
    <text evidence="5">The sequence shown here is derived from an EMBL/GenBank/DDBJ whole genome shotgun (WGS) entry which is preliminary data.</text>
</comment>
<reference evidence="5 6" key="1">
    <citation type="submission" date="2019-02" db="EMBL/GenBank/DDBJ databases">
        <title>Genome sequencing of the rare red list fungi Phlebia centrifuga.</title>
        <authorList>
            <person name="Buettner E."/>
            <person name="Kellner H."/>
        </authorList>
    </citation>
    <scope>NUCLEOTIDE SEQUENCE [LARGE SCALE GENOMIC DNA]</scope>
    <source>
        <strain evidence="5 6">DSM 108282</strain>
    </source>
</reference>
<accession>A0A4S4KVU7</accession>
<evidence type="ECO:0000313" key="6">
    <source>
        <dbReference type="Proteomes" id="UP000309038"/>
    </source>
</evidence>
<dbReference type="AlphaFoldDB" id="A0A4S4KVU7"/>
<gene>
    <name evidence="5" type="ORF">EW026_g18</name>
</gene>
<proteinExistence type="predicted"/>
<feature type="region of interest" description="Disordered" evidence="3">
    <location>
        <begin position="29"/>
        <end position="134"/>
    </location>
</feature>
<dbReference type="GO" id="GO:0044027">
    <property type="term" value="P:negative regulation of gene expression via chromosomal CpG island methylation"/>
    <property type="evidence" value="ECO:0007669"/>
    <property type="project" value="TreeGrafter"/>
</dbReference>
<dbReference type="InterPro" id="IPR045134">
    <property type="entry name" value="UHRF1/2-like"/>
</dbReference>
<evidence type="ECO:0000256" key="2">
    <source>
        <dbReference type="PROSITE-ProRule" id="PRU00358"/>
    </source>
</evidence>
<dbReference type="Gene3D" id="2.30.280.10">
    <property type="entry name" value="SRA-YDG"/>
    <property type="match status" value="1"/>
</dbReference>
<dbReference type="PROSITE" id="PS51015">
    <property type="entry name" value="YDG"/>
    <property type="match status" value="1"/>
</dbReference>
<dbReference type="SUPFAM" id="SSF88697">
    <property type="entry name" value="PUA domain-like"/>
    <property type="match status" value="1"/>
</dbReference>
<dbReference type="InterPro" id="IPR036987">
    <property type="entry name" value="SRA-YDG_sf"/>
</dbReference>
<dbReference type="EMBL" id="SGPJ01000001">
    <property type="protein sequence ID" value="THH02874.1"/>
    <property type="molecule type" value="Genomic_DNA"/>
</dbReference>
<feature type="compositionally biased region" description="Basic and acidic residues" evidence="3">
    <location>
        <begin position="93"/>
        <end position="108"/>
    </location>
</feature>
<dbReference type="GO" id="GO:0061630">
    <property type="term" value="F:ubiquitin protein ligase activity"/>
    <property type="evidence" value="ECO:0007669"/>
    <property type="project" value="TreeGrafter"/>
</dbReference>
<evidence type="ECO:0000259" key="4">
    <source>
        <dbReference type="PROSITE" id="PS51015"/>
    </source>
</evidence>
<dbReference type="GO" id="GO:0016567">
    <property type="term" value="P:protein ubiquitination"/>
    <property type="evidence" value="ECO:0007669"/>
    <property type="project" value="TreeGrafter"/>
</dbReference>
<dbReference type="GO" id="GO:0005634">
    <property type="term" value="C:nucleus"/>
    <property type="evidence" value="ECO:0007669"/>
    <property type="project" value="UniProtKB-SubCell"/>
</dbReference>
<comment type="subcellular location">
    <subcellularLocation>
        <location evidence="2">Nucleus</location>
    </subcellularLocation>
</comment>
<sequence>MSGDDFEAEREANIARNQALLAQLGIAKNVVVVPKKKPQPRPKPVAVRNKRKESPTRDDEDDDDDEQPPVKIAALKEESDEGGPRRSGRNAGKKVDYAGDGDNLERRGGPSIISEKARRKEMGSEPKSVLERKHDPRTYGAIPGVPVGTWWETRKACSIDAIHAPWVAGISPGPDGCYSVALSGGYEDDVDVGEAFTYTGSGQY</sequence>
<evidence type="ECO:0000256" key="1">
    <source>
        <dbReference type="ARBA" id="ARBA00023242"/>
    </source>
</evidence>